<name>F4QK14_9CAUL</name>
<dbReference type="InterPro" id="IPR045617">
    <property type="entry name" value="DUF6445"/>
</dbReference>
<dbReference type="OrthoDB" id="7630206at2"/>
<dbReference type="HOGENOM" id="CLU_100937_0_0_5"/>
<evidence type="ECO:0000313" key="1">
    <source>
        <dbReference type="EMBL" id="EGF92041.1"/>
    </source>
</evidence>
<gene>
    <name evidence="1" type="ORF">ABI_04730</name>
</gene>
<accession>F4QK14</accession>
<dbReference type="EMBL" id="GL883077">
    <property type="protein sequence ID" value="EGF92041.1"/>
    <property type="molecule type" value="Genomic_DNA"/>
</dbReference>
<evidence type="ECO:0000313" key="2">
    <source>
        <dbReference type="Proteomes" id="UP000006512"/>
    </source>
</evidence>
<dbReference type="GO" id="GO:0004812">
    <property type="term" value="F:aminoacyl-tRNA ligase activity"/>
    <property type="evidence" value="ECO:0007669"/>
    <property type="project" value="UniProtKB-KW"/>
</dbReference>
<dbReference type="Proteomes" id="UP000006512">
    <property type="component" value="Unassembled WGS sequence"/>
</dbReference>
<proteinExistence type="predicted"/>
<dbReference type="RefSeq" id="WP_006271211.1">
    <property type="nucleotide sequence ID" value="NZ_GL883077.1"/>
</dbReference>
<keyword evidence="1" id="KW-0030">Aminoacyl-tRNA synthetase</keyword>
<keyword evidence="2" id="KW-1185">Reference proteome</keyword>
<organism evidence="1 2">
    <name type="scientific">Asticcacaulis biprosthecium C19</name>
    <dbReference type="NCBI Taxonomy" id="715226"/>
    <lineage>
        <taxon>Bacteria</taxon>
        <taxon>Pseudomonadati</taxon>
        <taxon>Pseudomonadota</taxon>
        <taxon>Alphaproteobacteria</taxon>
        <taxon>Caulobacterales</taxon>
        <taxon>Caulobacteraceae</taxon>
        <taxon>Asticcacaulis</taxon>
    </lineage>
</organism>
<protein>
    <submittedName>
        <fullName evidence="1">Histidyl-tRNA synthetase, class IIA</fullName>
    </submittedName>
</protein>
<reference evidence="2" key="1">
    <citation type="submission" date="2011-03" db="EMBL/GenBank/DDBJ databases">
        <title>Draft genome sequence of Brevundimonas diminuta.</title>
        <authorList>
            <person name="Brown P.J.B."/>
            <person name="Buechlein A."/>
            <person name="Hemmerich C."/>
            <person name="Brun Y.V."/>
        </authorList>
    </citation>
    <scope>NUCLEOTIDE SEQUENCE [LARGE SCALE GENOMIC DNA]</scope>
    <source>
        <strain evidence="2">C19</strain>
    </source>
</reference>
<dbReference type="STRING" id="715226.ABI_04730"/>
<dbReference type="Pfam" id="PF20043">
    <property type="entry name" value="DUF6445"/>
    <property type="match status" value="1"/>
</dbReference>
<dbReference type="AlphaFoldDB" id="F4QK14"/>
<sequence>MTDMTLHLNPAAHLEIRRVGREQQPLVIVDNVFTNPDILVAAARTAKFEMARHTRYPGLNAPLPAGFMQSLMPALQQMMTKVFGIPPTLRMTHFGFLGLPTLPPEALEPIQKIPHQDTPEHNRLASVYYMSVPTGGTGFFRHRATGYEVVTPDRRAHYVATVSAELEAGGAALTRHVSAETPYFELIDWVPAAFNRLILYRSNALHSALIDGVPLSDDPATGRLTANLFLLPVQKLY</sequence>
<dbReference type="eggNOG" id="COG0665">
    <property type="taxonomic scope" value="Bacteria"/>
</dbReference>
<keyword evidence="1" id="KW-0436">Ligase</keyword>